<dbReference type="SUPFAM" id="SSF47336">
    <property type="entry name" value="ACP-like"/>
    <property type="match status" value="1"/>
</dbReference>
<comment type="caution">
    <text evidence="4">The sequence shown here is derived from an EMBL/GenBank/DDBJ whole genome shotgun (WGS) entry which is preliminary data.</text>
</comment>
<evidence type="ECO:0000256" key="1">
    <source>
        <dbReference type="ARBA" id="ARBA00022450"/>
    </source>
</evidence>
<keyword evidence="5" id="KW-1185">Reference proteome</keyword>
<accession>A0ABP3MPA2</accession>
<gene>
    <name evidence="4" type="ORF">GCM10009533_24480</name>
</gene>
<dbReference type="Gene3D" id="1.10.1200.10">
    <property type="entry name" value="ACP-like"/>
    <property type="match status" value="1"/>
</dbReference>
<dbReference type="Pfam" id="PF00550">
    <property type="entry name" value="PP-binding"/>
    <property type="match status" value="1"/>
</dbReference>
<proteinExistence type="predicted"/>
<keyword evidence="2" id="KW-0597">Phosphoprotein</keyword>
<evidence type="ECO:0000259" key="3">
    <source>
        <dbReference type="PROSITE" id="PS50075"/>
    </source>
</evidence>
<dbReference type="RefSeq" id="WP_009943565.1">
    <property type="nucleotide sequence ID" value="NZ_BAAAGS010000013.1"/>
</dbReference>
<sequence>MSSGTQAEGSSRTAENAALDLLGEVLYVEAGKIDLDTGFTELGLDSILAVEYVSMLKDELGVEQTVASLYELGTPRAFFAHIAAEA</sequence>
<keyword evidence="1" id="KW-0596">Phosphopantetheine</keyword>
<evidence type="ECO:0000313" key="5">
    <source>
        <dbReference type="Proteomes" id="UP001500729"/>
    </source>
</evidence>
<feature type="domain" description="Carrier" evidence="3">
    <location>
        <begin position="9"/>
        <end position="86"/>
    </location>
</feature>
<dbReference type="Proteomes" id="UP001500729">
    <property type="component" value="Unassembled WGS sequence"/>
</dbReference>
<dbReference type="InterPro" id="IPR020806">
    <property type="entry name" value="PKS_PP-bd"/>
</dbReference>
<reference evidence="5" key="1">
    <citation type="journal article" date="2019" name="Int. J. Syst. Evol. Microbiol.">
        <title>The Global Catalogue of Microorganisms (GCM) 10K type strain sequencing project: providing services to taxonomists for standard genome sequencing and annotation.</title>
        <authorList>
            <consortium name="The Broad Institute Genomics Platform"/>
            <consortium name="The Broad Institute Genome Sequencing Center for Infectious Disease"/>
            <person name="Wu L."/>
            <person name="Ma J."/>
        </authorList>
    </citation>
    <scope>NUCLEOTIDE SEQUENCE [LARGE SCALE GENOMIC DNA]</scope>
    <source>
        <strain evidence="5">JCM 10303</strain>
    </source>
</reference>
<dbReference type="InterPro" id="IPR009081">
    <property type="entry name" value="PP-bd_ACP"/>
</dbReference>
<organism evidence="4 5">
    <name type="scientific">Saccharopolyspora erythraea</name>
    <name type="common">Streptomyces erythraeus</name>
    <dbReference type="NCBI Taxonomy" id="1836"/>
    <lineage>
        <taxon>Bacteria</taxon>
        <taxon>Bacillati</taxon>
        <taxon>Actinomycetota</taxon>
        <taxon>Actinomycetes</taxon>
        <taxon>Pseudonocardiales</taxon>
        <taxon>Pseudonocardiaceae</taxon>
        <taxon>Saccharopolyspora</taxon>
    </lineage>
</organism>
<evidence type="ECO:0000256" key="2">
    <source>
        <dbReference type="ARBA" id="ARBA00022553"/>
    </source>
</evidence>
<dbReference type="PROSITE" id="PS50075">
    <property type="entry name" value="CARRIER"/>
    <property type="match status" value="1"/>
</dbReference>
<dbReference type="SMART" id="SM01294">
    <property type="entry name" value="PKS_PP_betabranch"/>
    <property type="match status" value="1"/>
</dbReference>
<evidence type="ECO:0000313" key="4">
    <source>
        <dbReference type="EMBL" id="GAA0524281.1"/>
    </source>
</evidence>
<protein>
    <recommendedName>
        <fullName evidence="3">Carrier domain-containing protein</fullName>
    </recommendedName>
</protein>
<dbReference type="SMART" id="SM00823">
    <property type="entry name" value="PKS_PP"/>
    <property type="match status" value="1"/>
</dbReference>
<dbReference type="EMBL" id="BAAAGS010000013">
    <property type="protein sequence ID" value="GAA0524281.1"/>
    <property type="molecule type" value="Genomic_DNA"/>
</dbReference>
<name>A0ABP3MPA2_SACER</name>
<dbReference type="InterPro" id="IPR036736">
    <property type="entry name" value="ACP-like_sf"/>
</dbReference>